<evidence type="ECO:0000256" key="3">
    <source>
        <dbReference type="ARBA" id="ARBA00022692"/>
    </source>
</evidence>
<accession>A0A3B1CB02</accession>
<dbReference type="PROSITE" id="PS52016">
    <property type="entry name" value="TONB_DEPENDENT_REC_3"/>
    <property type="match status" value="1"/>
</dbReference>
<dbReference type="InterPro" id="IPR012910">
    <property type="entry name" value="Plug_dom"/>
</dbReference>
<evidence type="ECO:0000256" key="4">
    <source>
        <dbReference type="ARBA" id="ARBA00022729"/>
    </source>
</evidence>
<dbReference type="Pfam" id="PF07715">
    <property type="entry name" value="Plug"/>
    <property type="match status" value="1"/>
</dbReference>
<feature type="domain" description="TonB-dependent receptor plug" evidence="7">
    <location>
        <begin position="2"/>
        <end position="57"/>
    </location>
</feature>
<dbReference type="Gene3D" id="2.40.170.20">
    <property type="entry name" value="TonB-dependent receptor, beta-barrel domain"/>
    <property type="match status" value="1"/>
</dbReference>
<keyword evidence="4" id="KW-0732">Signal</keyword>
<dbReference type="PANTHER" id="PTHR30069:SF29">
    <property type="entry name" value="HEMOGLOBIN AND HEMOGLOBIN-HAPTOGLOBIN-BINDING PROTEIN 1-RELATED"/>
    <property type="match status" value="1"/>
</dbReference>
<evidence type="ECO:0000259" key="7">
    <source>
        <dbReference type="Pfam" id="PF07715"/>
    </source>
</evidence>
<sequence length="818" mass="93720">GDIQIRGGSSDETNVLVDGYSTADTKAGKVSFPVNKNSVQEIKVMRGGYNAEYGEARSGIINIITKNPENKIHASVDYQFEPAQYRHDGADRYTASVNKMWQYVLYDGDNSNEASYIVRYEGLTPDTIKWIGWNAYSDRLMNDNNPDNDLTPQEARDLWNWRHRPVTYANRTGHNLDLSVSGGGNITSSWKLNVLGGFKYINRPYTYPQPKDAYEEIGYMLKFVNRFGSNTSLTLSALNTTINTVNRDDANSSWSGDIKISYDGGNSQPFYFFEKPYVNNVVSLYGLHFMQIFKPTLYLEADANYYKSDWDMNRFPDSPADAGRYFHGRLYYDPQSGYIPVKLGVPDNVSGFRMFGRANTVDKSFTERYEAKVAMVNQFHPYHELKIGVGFRMTNIVQNRVNVHNDDVNQTFLWKSDASPIQFNAYVQDKIEFWGMIANVGIRFDYYSINGSRPDVRRTLEYDTNLEVVNSFLDGTFPTIDPKPSIYVSPRVGISFPITTNSKVYFNYGHFVQMPQPEAMYFSTAALGNRLQWLGDPTLTYQKSINYELGYDQNVYDLFQFHVGVFYKDYSDRESGIVYAHSDQSIVLESAVQRENQEIRGIDLEFRRSYGEWVTGFFNFNITQKSTSDLSVPNISQIPVITDNPSIGINGELKGVPRPIISEITPYGRGVITIRSPKNWGPRILDYPILHKTGFSFGLFYRGAMLTRHPDGNFRKTHPDVRFYTIPYFSSNLRITRDFKISTLGNMQLFFDISNLFVTKYRVAIPNSRDYYDDLYANGKTNRVGSEDVSNPLILRTQSDVLYAGQHRTYVLGFRFNL</sequence>
<evidence type="ECO:0000256" key="6">
    <source>
        <dbReference type="ARBA" id="ARBA00023237"/>
    </source>
</evidence>
<dbReference type="GO" id="GO:0015344">
    <property type="term" value="F:siderophore uptake transmembrane transporter activity"/>
    <property type="evidence" value="ECO:0007669"/>
    <property type="project" value="TreeGrafter"/>
</dbReference>
<dbReference type="InterPro" id="IPR037066">
    <property type="entry name" value="Plug_dom_sf"/>
</dbReference>
<keyword evidence="3" id="KW-0812">Transmembrane</keyword>
<proteinExistence type="predicted"/>
<name>A0A3B1CB02_9ZZZZ</name>
<reference evidence="8" key="1">
    <citation type="submission" date="2018-06" db="EMBL/GenBank/DDBJ databases">
        <authorList>
            <person name="Zhirakovskaya E."/>
        </authorList>
    </citation>
    <scope>NUCLEOTIDE SEQUENCE</scope>
</reference>
<keyword evidence="2" id="KW-0813">Transport</keyword>
<keyword evidence="6" id="KW-0998">Cell outer membrane</keyword>
<feature type="non-terminal residue" evidence="8">
    <location>
        <position position="1"/>
    </location>
</feature>
<protein>
    <recommendedName>
        <fullName evidence="7">TonB-dependent receptor plug domain-containing protein</fullName>
    </recommendedName>
</protein>
<gene>
    <name evidence="8" type="ORF">MNBD_IGNAVI01-789</name>
</gene>
<dbReference type="InterPro" id="IPR039426">
    <property type="entry name" value="TonB-dep_rcpt-like"/>
</dbReference>
<dbReference type="AlphaFoldDB" id="A0A3B1CB02"/>
<dbReference type="SUPFAM" id="SSF56935">
    <property type="entry name" value="Porins"/>
    <property type="match status" value="1"/>
</dbReference>
<dbReference type="Gene3D" id="2.170.130.10">
    <property type="entry name" value="TonB-dependent receptor, plug domain"/>
    <property type="match status" value="1"/>
</dbReference>
<organism evidence="8">
    <name type="scientific">hydrothermal vent metagenome</name>
    <dbReference type="NCBI Taxonomy" id="652676"/>
    <lineage>
        <taxon>unclassified sequences</taxon>
        <taxon>metagenomes</taxon>
        <taxon>ecological metagenomes</taxon>
    </lineage>
</organism>
<dbReference type="PANTHER" id="PTHR30069">
    <property type="entry name" value="TONB-DEPENDENT OUTER MEMBRANE RECEPTOR"/>
    <property type="match status" value="1"/>
</dbReference>
<keyword evidence="5" id="KW-0472">Membrane</keyword>
<comment type="subcellular location">
    <subcellularLocation>
        <location evidence="1">Cell outer membrane</location>
        <topology evidence="1">Multi-pass membrane protein</topology>
    </subcellularLocation>
</comment>
<dbReference type="GO" id="GO:0009279">
    <property type="term" value="C:cell outer membrane"/>
    <property type="evidence" value="ECO:0007669"/>
    <property type="project" value="UniProtKB-SubCell"/>
</dbReference>
<evidence type="ECO:0000256" key="2">
    <source>
        <dbReference type="ARBA" id="ARBA00022448"/>
    </source>
</evidence>
<dbReference type="InterPro" id="IPR036942">
    <property type="entry name" value="Beta-barrel_TonB_sf"/>
</dbReference>
<evidence type="ECO:0000256" key="5">
    <source>
        <dbReference type="ARBA" id="ARBA00023136"/>
    </source>
</evidence>
<evidence type="ECO:0000256" key="1">
    <source>
        <dbReference type="ARBA" id="ARBA00004571"/>
    </source>
</evidence>
<dbReference type="GO" id="GO:0044718">
    <property type="term" value="P:siderophore transmembrane transport"/>
    <property type="evidence" value="ECO:0007669"/>
    <property type="project" value="TreeGrafter"/>
</dbReference>
<evidence type="ECO:0000313" key="8">
    <source>
        <dbReference type="EMBL" id="VAX15845.1"/>
    </source>
</evidence>
<dbReference type="EMBL" id="UOGD01000036">
    <property type="protein sequence ID" value="VAX15845.1"/>
    <property type="molecule type" value="Genomic_DNA"/>
</dbReference>